<dbReference type="Pfam" id="PF13230">
    <property type="entry name" value="GATase_4"/>
    <property type="match status" value="1"/>
</dbReference>
<dbReference type="Proteomes" id="UP000246018">
    <property type="component" value="Unassembled WGS sequence"/>
</dbReference>
<dbReference type="InterPro" id="IPR029055">
    <property type="entry name" value="Ntn_hydrolases_N"/>
</dbReference>
<name>A0A2T8F8X0_9ACTN</name>
<organism evidence="3 4">
    <name type="scientific">Nocardioides gansuensis</name>
    <dbReference type="NCBI Taxonomy" id="2138300"/>
    <lineage>
        <taxon>Bacteria</taxon>
        <taxon>Bacillati</taxon>
        <taxon>Actinomycetota</taxon>
        <taxon>Actinomycetes</taxon>
        <taxon>Propionibacteriales</taxon>
        <taxon>Nocardioidaceae</taxon>
        <taxon>Nocardioides</taxon>
    </lineage>
</organism>
<dbReference type="AlphaFoldDB" id="A0A2T8F8X0"/>
<dbReference type="InterPro" id="IPR026869">
    <property type="entry name" value="EgtC-like"/>
</dbReference>
<dbReference type="SUPFAM" id="SSF56235">
    <property type="entry name" value="N-terminal nucleophile aminohydrolases (Ntn hydrolases)"/>
    <property type="match status" value="1"/>
</dbReference>
<dbReference type="PANTHER" id="PTHR42824">
    <property type="entry name" value="GLUTAMINE AMIDOTRANSFERASE"/>
    <property type="match status" value="1"/>
</dbReference>
<gene>
    <name evidence="3" type="ORF">DDE18_15760</name>
</gene>
<keyword evidence="4" id="KW-1185">Reference proteome</keyword>
<protein>
    <submittedName>
        <fullName evidence="3">Class II glutamine amidotransferase</fullName>
    </submittedName>
</protein>
<accession>A0A2T8F8X0</accession>
<evidence type="ECO:0000256" key="1">
    <source>
        <dbReference type="ARBA" id="ARBA00022962"/>
    </source>
</evidence>
<dbReference type="CDD" id="cd01908">
    <property type="entry name" value="YafJ"/>
    <property type="match status" value="1"/>
</dbReference>
<dbReference type="GO" id="GO:0016740">
    <property type="term" value="F:transferase activity"/>
    <property type="evidence" value="ECO:0007669"/>
    <property type="project" value="UniProtKB-KW"/>
</dbReference>
<dbReference type="EMBL" id="QDGZ01000006">
    <property type="protein sequence ID" value="PVG82130.1"/>
    <property type="molecule type" value="Genomic_DNA"/>
</dbReference>
<evidence type="ECO:0000313" key="4">
    <source>
        <dbReference type="Proteomes" id="UP000246018"/>
    </source>
</evidence>
<evidence type="ECO:0000313" key="3">
    <source>
        <dbReference type="EMBL" id="PVG82130.1"/>
    </source>
</evidence>
<comment type="caution">
    <text evidence="3">The sequence shown here is derived from an EMBL/GenBank/DDBJ whole genome shotgun (WGS) entry which is preliminary data.</text>
</comment>
<keyword evidence="1 3" id="KW-0315">Glutamine amidotransferase</keyword>
<dbReference type="InterPro" id="IPR017932">
    <property type="entry name" value="GATase_2_dom"/>
</dbReference>
<proteinExistence type="predicted"/>
<feature type="domain" description="Glutamine amidotransferase type-2" evidence="2">
    <location>
        <begin position="2"/>
        <end position="263"/>
    </location>
</feature>
<keyword evidence="3" id="KW-0808">Transferase</keyword>
<dbReference type="PANTHER" id="PTHR42824:SF1">
    <property type="entry name" value="GLUTAMINE AMIDOTRANSFERASE YAFJ-RELATED"/>
    <property type="match status" value="1"/>
</dbReference>
<evidence type="ECO:0000259" key="2">
    <source>
        <dbReference type="PROSITE" id="PS51278"/>
    </source>
</evidence>
<reference evidence="3 4" key="1">
    <citation type="submission" date="2018-04" db="EMBL/GenBank/DDBJ databases">
        <title>Genome of Nocardioides gansuensis WSJ-1.</title>
        <authorList>
            <person name="Wu S."/>
            <person name="Wang G."/>
        </authorList>
    </citation>
    <scope>NUCLEOTIDE SEQUENCE [LARGE SCALE GENOMIC DNA]</scope>
    <source>
        <strain evidence="3 4">WSJ-1</strain>
    </source>
</reference>
<sequence length="263" mass="29420">MCRLLGYVARQPLSVIDVLGEDDFEAFTALTAVHGDGWGMAWRDPTDHTLRSVTSAVSALRDPAYARLTQERLGRAGMVHLRWASPGLRVAPENTHPFVEDGYAFAHNGNISPIDRLERLLKPATRAALRGSTDSERYFRFALQCIAERGDDEDGLRWALDVLTREFPEASLNAFLLTPTHMYGVHINSRASTPIQGLRKLFTSDDELPYRHTDDYFAMDFRLTRNAVHVISSGIDPQGWTPVPDNTAASVNLSTLELRRLSI</sequence>
<dbReference type="OrthoDB" id="9804310at2"/>
<dbReference type="RefSeq" id="WP_116573197.1">
    <property type="nucleotide sequence ID" value="NZ_QDGZ01000006.1"/>
</dbReference>
<dbReference type="Gene3D" id="3.60.20.10">
    <property type="entry name" value="Glutamine Phosphoribosylpyrophosphate, subunit 1, domain 1"/>
    <property type="match status" value="1"/>
</dbReference>
<dbReference type="PROSITE" id="PS51278">
    <property type="entry name" value="GATASE_TYPE_2"/>
    <property type="match status" value="1"/>
</dbReference>